<dbReference type="Gene3D" id="1.50.10.10">
    <property type="match status" value="1"/>
</dbReference>
<organism evidence="3 4">
    <name type="scientific">Aphis glycines</name>
    <name type="common">Soybean aphid</name>
    <dbReference type="NCBI Taxonomy" id="307491"/>
    <lineage>
        <taxon>Eukaryota</taxon>
        <taxon>Metazoa</taxon>
        <taxon>Ecdysozoa</taxon>
        <taxon>Arthropoda</taxon>
        <taxon>Hexapoda</taxon>
        <taxon>Insecta</taxon>
        <taxon>Pterygota</taxon>
        <taxon>Neoptera</taxon>
        <taxon>Paraneoptera</taxon>
        <taxon>Hemiptera</taxon>
        <taxon>Sternorrhyncha</taxon>
        <taxon>Aphidomorpha</taxon>
        <taxon>Aphidoidea</taxon>
        <taxon>Aphididae</taxon>
        <taxon>Aphidini</taxon>
        <taxon>Aphis</taxon>
        <taxon>Aphis</taxon>
    </lineage>
</organism>
<evidence type="ECO:0000259" key="2">
    <source>
        <dbReference type="Pfam" id="PF03190"/>
    </source>
</evidence>
<feature type="domain" description="Spermatogenesis-associated protein 20-like TRX" evidence="2">
    <location>
        <begin position="55"/>
        <end position="216"/>
    </location>
</feature>
<dbReference type="Pfam" id="PF03190">
    <property type="entry name" value="Thioredox_DsbH"/>
    <property type="match status" value="1"/>
</dbReference>
<dbReference type="Proteomes" id="UP000475862">
    <property type="component" value="Unassembled WGS sequence"/>
</dbReference>
<sequence length="787" mass="89590">MLGLSKAKIRVNRLWSISKTVFPETPVIIYPNYNHYKHFQNSAINLSSRSMEKIKNRLAQERSPYLLQHAENPVQWYPWGDEAFEKARSEKKLIFLSVGYSTCHWCHVMEHESFENQDVAAVMNEHYINIKVDREERPDVDQLYMTFVQAACGQGGWPMSVFLTPDLKPIGGGTYYPPDDAYGRPGFKTILLHMAKKWKNDSNSMLENGTKLMNILQKTTAFDIQLGTELSNIMKPNPKTWITCYSQIERIYDDEWGGFGMPPKFPQPTILDFLFHVSYKMSKSSEGKKSLEMALTTLQKMTMGGIHDHIGQGFARYSTDEKWHVPHFEKMLYDQAQLAVSYTTAFQITKHEQYSDVVHDILQYVSRDLSHEQGGFYSAEDADSLPTADSTKKREGAFFTWTQEEIKTLLDKPLDSKSNIKLSDLFCWHFSVLPNGNVRPDSDPHGELLDQNVLIEFRSKESTAKKFEITVENVEKELKIAKNILYEARKNRPRPHLDNKIITSWNGLMITAYARAASAFNVEEYKQRAIKAAKFLEMHAWDSNINLLLRSCYVNDDGNIANIEKPIPGFLNDYAFLIRGLLDLYECTLQSKWLKWADELQAQQDELFWDKEKFGYYSSSDKDPSIILRFKSDHDGAEPAGNSISALNLLKLSMLTEKSEYRSKIDPLFLTFAGRLSNSPSALPALVSALTLHFDSMTSVYVTGDLDNPDLETLLSAIRQRYMPNLVLAHADKNSLSELAKGLAIAENGKVAAYVCKNNTCNLPVHSTEELIALLDGTVEKPTSVVA</sequence>
<dbReference type="PANTHER" id="PTHR42899">
    <property type="entry name" value="SPERMATOGENESIS-ASSOCIATED PROTEIN 20"/>
    <property type="match status" value="1"/>
</dbReference>
<comment type="caution">
    <text evidence="3">The sequence shown here is derived from an EMBL/GenBank/DDBJ whole genome shotgun (WGS) entry which is preliminary data.</text>
</comment>
<dbReference type="InterPro" id="IPR024705">
    <property type="entry name" value="Ssp411"/>
</dbReference>
<feature type="coiled-coil region" evidence="1">
    <location>
        <begin position="464"/>
        <end position="491"/>
    </location>
</feature>
<proteinExistence type="predicted"/>
<gene>
    <name evidence="3" type="ORF">AGLY_011698</name>
</gene>
<dbReference type="Gene3D" id="3.40.30.10">
    <property type="entry name" value="Glutaredoxin"/>
    <property type="match status" value="1"/>
</dbReference>
<reference evidence="3 4" key="1">
    <citation type="submission" date="2019-08" db="EMBL/GenBank/DDBJ databases">
        <title>The genome of the soybean aphid Biotype 1, its phylome, world population structure and adaptation to the North American continent.</title>
        <authorList>
            <person name="Giordano R."/>
            <person name="Donthu R.K."/>
            <person name="Hernandez A.G."/>
            <person name="Wright C.L."/>
            <person name="Zimin A.V."/>
        </authorList>
    </citation>
    <scope>NUCLEOTIDE SEQUENCE [LARGE SCALE GENOMIC DNA]</scope>
    <source>
        <tissue evidence="3">Whole aphids</tissue>
    </source>
</reference>
<evidence type="ECO:0000313" key="3">
    <source>
        <dbReference type="EMBL" id="KAE9529602.1"/>
    </source>
</evidence>
<evidence type="ECO:0000256" key="1">
    <source>
        <dbReference type="SAM" id="Coils"/>
    </source>
</evidence>
<evidence type="ECO:0000313" key="4">
    <source>
        <dbReference type="Proteomes" id="UP000475862"/>
    </source>
</evidence>
<dbReference type="GO" id="GO:0005975">
    <property type="term" value="P:carbohydrate metabolic process"/>
    <property type="evidence" value="ECO:0007669"/>
    <property type="project" value="InterPro"/>
</dbReference>
<dbReference type="EMBL" id="VYZN01000044">
    <property type="protein sequence ID" value="KAE9529602.1"/>
    <property type="molecule type" value="Genomic_DNA"/>
</dbReference>
<dbReference type="PIRSF" id="PIRSF006402">
    <property type="entry name" value="UCP006402_thioredoxin"/>
    <property type="match status" value="1"/>
</dbReference>
<keyword evidence="1" id="KW-0175">Coiled coil</keyword>
<name>A0A6G0TB43_APHGL</name>
<dbReference type="AlphaFoldDB" id="A0A6G0TB43"/>
<dbReference type="SUPFAM" id="SSF48208">
    <property type="entry name" value="Six-hairpin glycosidases"/>
    <property type="match status" value="1"/>
</dbReference>
<dbReference type="InterPro" id="IPR036249">
    <property type="entry name" value="Thioredoxin-like_sf"/>
</dbReference>
<dbReference type="PANTHER" id="PTHR42899:SF1">
    <property type="entry name" value="SPERMATOGENESIS-ASSOCIATED PROTEIN 20"/>
    <property type="match status" value="1"/>
</dbReference>
<accession>A0A6G0TB43</accession>
<keyword evidence="4" id="KW-1185">Reference proteome</keyword>
<dbReference type="SUPFAM" id="SSF52833">
    <property type="entry name" value="Thioredoxin-like"/>
    <property type="match status" value="1"/>
</dbReference>
<dbReference type="InterPro" id="IPR012341">
    <property type="entry name" value="6hp_glycosidase-like_sf"/>
</dbReference>
<protein>
    <recommendedName>
        <fullName evidence="2">Spermatogenesis-associated protein 20-like TRX domain-containing protein</fullName>
    </recommendedName>
</protein>
<dbReference type="CDD" id="cd02955">
    <property type="entry name" value="SSP411"/>
    <property type="match status" value="1"/>
</dbReference>
<dbReference type="OrthoDB" id="1923667at2759"/>
<dbReference type="InterPro" id="IPR004879">
    <property type="entry name" value="Ssp411-like_TRX"/>
</dbReference>
<dbReference type="InterPro" id="IPR008928">
    <property type="entry name" value="6-hairpin_glycosidase_sf"/>
</dbReference>